<comment type="caution">
    <text evidence="1">The sequence shown here is derived from an EMBL/GenBank/DDBJ whole genome shotgun (WGS) entry which is preliminary data.</text>
</comment>
<dbReference type="AlphaFoldDB" id="A0A6M0D0Q7"/>
<dbReference type="Proteomes" id="UP000480410">
    <property type="component" value="Unassembled WGS sequence"/>
</dbReference>
<evidence type="ECO:0000313" key="1">
    <source>
        <dbReference type="EMBL" id="NER61147.1"/>
    </source>
</evidence>
<dbReference type="EMBL" id="JAAHBV010000357">
    <property type="protein sequence ID" value="NER61147.1"/>
    <property type="molecule type" value="Genomic_DNA"/>
</dbReference>
<organism evidence="1 2">
    <name type="scientific">Pseudomonas brassicae</name>
    <dbReference type="NCBI Taxonomy" id="2708063"/>
    <lineage>
        <taxon>Bacteria</taxon>
        <taxon>Pseudomonadati</taxon>
        <taxon>Pseudomonadota</taxon>
        <taxon>Gammaproteobacteria</taxon>
        <taxon>Pseudomonadales</taxon>
        <taxon>Pseudomonadaceae</taxon>
        <taxon>Pseudomonas</taxon>
    </lineage>
</organism>
<evidence type="ECO:0000313" key="2">
    <source>
        <dbReference type="Proteomes" id="UP000480410"/>
    </source>
</evidence>
<sequence length="175" mass="17224">GGVGISGSNFEVHNATGATISAGSSSSSLMVMPNGAPAIQSSGGSTVYNAGTITGGTGGIGLPSVSQAILFAGGNNTLVLENGSVIQGGVSAGSTDTLALGGASDSTFNVSALNSQYVGFDTFDKRDSSTWTLSGDSTGTSINQWNVKQGTLRTLNNTTLKGNVTVQQGAALQLG</sequence>
<gene>
    <name evidence="1" type="ORF">G3435_16535</name>
</gene>
<feature type="non-terminal residue" evidence="1">
    <location>
        <position position="1"/>
    </location>
</feature>
<feature type="non-terminal residue" evidence="1">
    <location>
        <position position="175"/>
    </location>
</feature>
<proteinExistence type="predicted"/>
<reference evidence="1 2" key="1">
    <citation type="submission" date="2020-02" db="EMBL/GenBank/DDBJ databases">
        <title>Broccoli isolated Pseudomonas sp.</title>
        <authorList>
            <person name="Fujikawa T."/>
            <person name="Sawada H."/>
        </authorList>
    </citation>
    <scope>NUCLEOTIDE SEQUENCE [LARGE SCALE GENOMIC DNA]</scope>
    <source>
        <strain evidence="1 2">MAFF212428</strain>
    </source>
</reference>
<accession>A0A6M0D0Q7</accession>
<protein>
    <submittedName>
        <fullName evidence="1">Autotransporter domain-containing protein</fullName>
    </submittedName>
</protein>
<name>A0A6M0D0Q7_9PSED</name>